<accession>A0A943BPP3</accession>
<keyword evidence="6" id="KW-0472">Membrane</keyword>
<dbReference type="PANTHER" id="PTHR37937">
    <property type="entry name" value="CONJUGATIVE TRANSFER: DNA TRANSPORT"/>
    <property type="match status" value="1"/>
</dbReference>
<dbReference type="Pfam" id="PF02534">
    <property type="entry name" value="T4SS-DNA_transf"/>
    <property type="match status" value="2"/>
</dbReference>
<dbReference type="Gene3D" id="3.40.50.300">
    <property type="entry name" value="P-loop containing nucleotide triphosphate hydrolases"/>
    <property type="match status" value="1"/>
</dbReference>
<keyword evidence="4" id="KW-0812">Transmembrane</keyword>
<dbReference type="InterPro" id="IPR027417">
    <property type="entry name" value="P-loop_NTPase"/>
</dbReference>
<evidence type="ECO:0000256" key="2">
    <source>
        <dbReference type="ARBA" id="ARBA00008806"/>
    </source>
</evidence>
<evidence type="ECO:0000256" key="6">
    <source>
        <dbReference type="ARBA" id="ARBA00023136"/>
    </source>
</evidence>
<dbReference type="AlphaFoldDB" id="A0A943BPP3"/>
<keyword evidence="3" id="KW-1003">Cell membrane</keyword>
<organism evidence="7 8">
    <name type="scientific">Collinsella intestinalis</name>
    <dbReference type="NCBI Taxonomy" id="147207"/>
    <lineage>
        <taxon>Bacteria</taxon>
        <taxon>Bacillati</taxon>
        <taxon>Actinomycetota</taxon>
        <taxon>Coriobacteriia</taxon>
        <taxon>Coriobacteriales</taxon>
        <taxon>Coriobacteriaceae</taxon>
        <taxon>Collinsella</taxon>
    </lineage>
</organism>
<sequence length="504" mass="55626">MSSIGLHGFRHESAPYDVRRWATEDEMAVFSSGDPTDDLILAEGAGIDFAGSRDFANRRNRNVMFLASSGAGKTYGGVMPNLVNHQPGSYVVTDTKGELYRATAKGFERDGYEVARLDTIDLERSACYNPFAFVRSEDDIPVVVKMVLDAISPNRELTTDSLWPKSAEMCAGALIGILFCLELINGFLSKNARALGIVEPRYMTMRNLRRLLALVRVPSDGGPIDLSPLDHMVEQLSVGVMDDPFCPGRKLVFEPVGDSFGVRQYHAFKSGAERTVKSIIISLQADLARVCTPEIERVLDHDEMHLDEIDERRRVIYLVMNDNDAANNFLGNLAFKQLIHEAMKKADANPGGKLKRPVQLIADEFCNLGHLDSFERAISVMRSRDMGVIMCVQSLGQLDHVYGPQVRDIIMENCDAIVIMGTGSSLGTARFTSELCGTTSIASQRAGEEGTVVSVNEDVISPTEISRLPREQCIVKISGAKPFLTRKYDVAQHPNASRFLKLDV</sequence>
<comment type="similarity">
    <text evidence="2">Belongs to the VirD4/TraG family.</text>
</comment>
<dbReference type="CDD" id="cd01127">
    <property type="entry name" value="TrwB_TraG_TraD_VirD4"/>
    <property type="match status" value="2"/>
</dbReference>
<dbReference type="InterPro" id="IPR051539">
    <property type="entry name" value="T4SS-coupling_protein"/>
</dbReference>
<dbReference type="InterPro" id="IPR003688">
    <property type="entry name" value="TraG/VirD4"/>
</dbReference>
<proteinExistence type="inferred from homology"/>
<evidence type="ECO:0000256" key="5">
    <source>
        <dbReference type="ARBA" id="ARBA00022989"/>
    </source>
</evidence>
<evidence type="ECO:0000256" key="3">
    <source>
        <dbReference type="ARBA" id="ARBA00022475"/>
    </source>
</evidence>
<dbReference type="EMBL" id="JAGZJA010000008">
    <property type="protein sequence ID" value="MBS5147286.1"/>
    <property type="molecule type" value="Genomic_DNA"/>
</dbReference>
<comment type="caution">
    <text evidence="7">The sequence shown here is derived from an EMBL/GenBank/DDBJ whole genome shotgun (WGS) entry which is preliminary data.</text>
</comment>
<name>A0A943BPP3_9ACTN</name>
<keyword evidence="5" id="KW-1133">Transmembrane helix</keyword>
<dbReference type="PANTHER" id="PTHR37937:SF1">
    <property type="entry name" value="CONJUGATIVE TRANSFER: DNA TRANSPORT"/>
    <property type="match status" value="1"/>
</dbReference>
<evidence type="ECO:0000313" key="8">
    <source>
        <dbReference type="Proteomes" id="UP000738879"/>
    </source>
</evidence>
<evidence type="ECO:0000256" key="1">
    <source>
        <dbReference type="ARBA" id="ARBA00004651"/>
    </source>
</evidence>
<dbReference type="GO" id="GO:0005886">
    <property type="term" value="C:plasma membrane"/>
    <property type="evidence" value="ECO:0007669"/>
    <property type="project" value="UniProtKB-SubCell"/>
</dbReference>
<reference evidence="7" key="1">
    <citation type="submission" date="2021-02" db="EMBL/GenBank/DDBJ databases">
        <title>Infant gut strain persistence is associated with maternal origin, phylogeny, and functional potential including surface adhesion and iron acquisition.</title>
        <authorList>
            <person name="Lou Y.C."/>
        </authorList>
    </citation>
    <scope>NUCLEOTIDE SEQUENCE</scope>
    <source>
        <strain evidence="7">L3_128_245G1_dasL3_128_245G1_concoct_49</strain>
    </source>
</reference>
<gene>
    <name evidence="7" type="ORF">KHY67_06250</name>
</gene>
<dbReference type="Proteomes" id="UP000738879">
    <property type="component" value="Unassembled WGS sequence"/>
</dbReference>
<dbReference type="NCBIfam" id="NF045973">
    <property type="entry name" value="conju_CD1115"/>
    <property type="match status" value="1"/>
</dbReference>
<evidence type="ECO:0000256" key="4">
    <source>
        <dbReference type="ARBA" id="ARBA00022692"/>
    </source>
</evidence>
<comment type="subcellular location">
    <subcellularLocation>
        <location evidence="1">Cell membrane</location>
        <topology evidence="1">Multi-pass membrane protein</topology>
    </subcellularLocation>
</comment>
<evidence type="ECO:0000313" key="7">
    <source>
        <dbReference type="EMBL" id="MBS5147286.1"/>
    </source>
</evidence>
<protein>
    <submittedName>
        <fullName evidence="7">Type IV secretory system conjugative DNA transfer family protein</fullName>
    </submittedName>
</protein>
<dbReference type="SUPFAM" id="SSF52540">
    <property type="entry name" value="P-loop containing nucleoside triphosphate hydrolases"/>
    <property type="match status" value="1"/>
</dbReference>